<dbReference type="PANTHER" id="PTHR40596">
    <property type="entry name" value="CITRATE LYASE ALPHA CHAIN"/>
    <property type="match status" value="1"/>
</dbReference>
<dbReference type="GO" id="GO:0009346">
    <property type="term" value="C:ATP-independent citrate lyase complex"/>
    <property type="evidence" value="ECO:0007669"/>
    <property type="project" value="UniProtKB-UniRule"/>
</dbReference>
<dbReference type="NCBIfam" id="TIGR01584">
    <property type="entry name" value="citF"/>
    <property type="match status" value="1"/>
</dbReference>
<keyword evidence="3" id="KW-1185">Reference proteome</keyword>
<sequence>MSFLTKENGSGKARHGGKVWQVREELLQALDLKDGAVVSFHHHLRNGDGVMNLILQGLQKQGVKGLTLMASSIFPVHGVLRPLLQDGTITNIITSYISGPLGEAVSRGELQGQILMQSHGGRARSILSGEIVVDAAFIAAPSADPMGNISGVNGKNACGALGYAMADAQKAKTVIAVTDEVVPYPNFPADITQDLVDGILVVESIGEKAGIVSGTTKVTKDPIGLKIARDTLEVMEATGLLKEGFSYQSGAGGISLAVTSSLRDYMREKGLVGSFASGGITGHLTQMLEEGLFRALYDVQCFDLQAIDSLKKNPAHLRMSASQYGNPSVSSVVEKLDLVILGATEIDVDFNVNVTTGADGVLMGGSGGHQDTASGSQVSIIVSKLLSSRLPFIRERVDCITTPGSVVDVLVTERGIAVNPNRQDLLEKLTAAGLPVKSIYALKQEAEALMGVPKAIQKTGRVIGHSQSRTGEILDEIYQVEVE</sequence>
<dbReference type="InterPro" id="IPR006472">
    <property type="entry name" value="Citrate_lyase_asu"/>
</dbReference>
<dbReference type="Gene3D" id="3.40.1080.10">
    <property type="entry name" value="Glutaconate Coenzyme A-transferase"/>
    <property type="match status" value="2"/>
</dbReference>
<comment type="caution">
    <text evidence="2">The sequence shown here is derived from an EMBL/GenBank/DDBJ whole genome shotgun (WGS) entry which is preliminary data.</text>
</comment>
<dbReference type="PANTHER" id="PTHR40596:SF1">
    <property type="entry name" value="CITRATE LYASE ALPHA CHAIN"/>
    <property type="match status" value="1"/>
</dbReference>
<dbReference type="RefSeq" id="WP_211801105.1">
    <property type="nucleotide sequence ID" value="NZ_JAGSCS010000009.1"/>
</dbReference>
<keyword evidence="1" id="KW-0963">Cytoplasm</keyword>
<organism evidence="2 3">
    <name type="scientific">Proteiniclasticum sediminis</name>
    <dbReference type="NCBI Taxonomy" id="2804028"/>
    <lineage>
        <taxon>Bacteria</taxon>
        <taxon>Bacillati</taxon>
        <taxon>Bacillota</taxon>
        <taxon>Clostridia</taxon>
        <taxon>Eubacteriales</taxon>
        <taxon>Clostridiaceae</taxon>
        <taxon>Proteiniclasticum</taxon>
    </lineage>
</organism>
<dbReference type="InterPro" id="IPR037171">
    <property type="entry name" value="NagB/RpiA_transferase-like"/>
</dbReference>
<accession>A0A941CQ97</accession>
<comment type="catalytic activity">
    <reaction evidence="1">
        <text>citrate + acetyl-CoA = (3S)-citryl-CoA + acetate</text>
        <dbReference type="Rhea" id="RHEA:19405"/>
        <dbReference type="ChEBI" id="CHEBI:16947"/>
        <dbReference type="ChEBI" id="CHEBI:30089"/>
        <dbReference type="ChEBI" id="CHEBI:57288"/>
        <dbReference type="ChEBI" id="CHEBI:57321"/>
        <dbReference type="EC" id="2.8.3.10"/>
    </reaction>
</comment>
<dbReference type="GO" id="GO:0005737">
    <property type="term" value="C:cytoplasm"/>
    <property type="evidence" value="ECO:0007669"/>
    <property type="project" value="UniProtKB-SubCell"/>
</dbReference>
<dbReference type="EC" id="4.1.3.6" evidence="1"/>
<gene>
    <name evidence="2" type="primary">citF</name>
    <name evidence="2" type="ORF">KCG48_07855</name>
</gene>
<dbReference type="GO" id="GO:0008814">
    <property type="term" value="F:citrate CoA-transferase activity"/>
    <property type="evidence" value="ECO:0007669"/>
    <property type="project" value="UniProtKB-UniRule"/>
</dbReference>
<dbReference type="EC" id="2.8.3.10" evidence="1"/>
<evidence type="ECO:0000256" key="1">
    <source>
        <dbReference type="PIRNR" id="PIRNR009451"/>
    </source>
</evidence>
<keyword evidence="1 2" id="KW-0808">Transferase</keyword>
<dbReference type="GO" id="GO:0008815">
    <property type="term" value="F:citrate (pro-3S)-lyase activity"/>
    <property type="evidence" value="ECO:0007669"/>
    <property type="project" value="UniProtKB-UniRule"/>
</dbReference>
<name>A0A941CQ97_9CLOT</name>
<keyword evidence="1 2" id="KW-0456">Lyase</keyword>
<protein>
    <recommendedName>
        <fullName evidence="1">Citrate lyase alpha chain</fullName>
        <shortName evidence="1">Citrase alpha chain</shortName>
        <ecNumber evidence="1">2.8.3.10</ecNumber>
        <ecNumber evidence="1">4.1.3.6</ecNumber>
    </recommendedName>
    <alternativeName>
        <fullName evidence="1">Citrate (pro-3S)-lyase alpha chain</fullName>
    </alternativeName>
    <alternativeName>
        <fullName evidence="1">Citrate CoA-transferase subunit</fullName>
    </alternativeName>
</protein>
<dbReference type="SUPFAM" id="SSF100950">
    <property type="entry name" value="NagB/RpiA/CoA transferase-like"/>
    <property type="match status" value="2"/>
</dbReference>
<reference evidence="2" key="1">
    <citation type="submission" date="2021-04" db="EMBL/GenBank/DDBJ databases">
        <title>Proteiniclasticum sedimins sp. nov., an obligate anaerobic bacterium isolated from anaerobic sludge.</title>
        <authorList>
            <person name="Liu J."/>
        </authorList>
    </citation>
    <scope>NUCLEOTIDE SEQUENCE</scope>
    <source>
        <strain evidence="2">BAD-10</strain>
    </source>
</reference>
<dbReference type="PIRSF" id="PIRSF009451">
    <property type="entry name" value="Citrt_lyas_alpha"/>
    <property type="match status" value="1"/>
</dbReference>
<dbReference type="EMBL" id="JAGSCS010000009">
    <property type="protein sequence ID" value="MBR0576257.1"/>
    <property type="molecule type" value="Genomic_DNA"/>
</dbReference>
<dbReference type="Proteomes" id="UP000675379">
    <property type="component" value="Unassembled WGS sequence"/>
</dbReference>
<dbReference type="GO" id="GO:0006084">
    <property type="term" value="P:acetyl-CoA metabolic process"/>
    <property type="evidence" value="ECO:0007669"/>
    <property type="project" value="UniProtKB-UniRule"/>
</dbReference>
<proteinExistence type="predicted"/>
<dbReference type="Pfam" id="PF04223">
    <property type="entry name" value="CitF"/>
    <property type="match status" value="1"/>
</dbReference>
<evidence type="ECO:0000313" key="2">
    <source>
        <dbReference type="EMBL" id="MBR0576257.1"/>
    </source>
</evidence>
<evidence type="ECO:0000313" key="3">
    <source>
        <dbReference type="Proteomes" id="UP000675379"/>
    </source>
</evidence>
<dbReference type="AlphaFoldDB" id="A0A941CQ97"/>
<comment type="catalytic activity">
    <reaction evidence="1">
        <text>citrate = oxaloacetate + acetate</text>
        <dbReference type="Rhea" id="RHEA:10760"/>
        <dbReference type="ChEBI" id="CHEBI:16452"/>
        <dbReference type="ChEBI" id="CHEBI:16947"/>
        <dbReference type="ChEBI" id="CHEBI:30089"/>
        <dbReference type="EC" id="4.1.3.6"/>
    </reaction>
</comment>
<comment type="subcellular location">
    <subcellularLocation>
        <location evidence="1">Cytoplasm</location>
    </subcellularLocation>
</comment>